<keyword evidence="3" id="KW-0804">Transcription</keyword>
<dbReference type="PROSITE" id="PS50943">
    <property type="entry name" value="HTH_CROC1"/>
    <property type="match status" value="1"/>
</dbReference>
<evidence type="ECO:0000313" key="5">
    <source>
        <dbReference type="EMBL" id="BCA93795.1"/>
    </source>
</evidence>
<dbReference type="EMBL" id="AP022839">
    <property type="protein sequence ID" value="BCA93795.1"/>
    <property type="molecule type" value="Genomic_DNA"/>
</dbReference>
<evidence type="ECO:0000256" key="2">
    <source>
        <dbReference type="ARBA" id="ARBA00023125"/>
    </source>
</evidence>
<dbReference type="RefSeq" id="WP_173235628.1">
    <property type="nucleotide sequence ID" value="NZ_AP022839.1"/>
</dbReference>
<keyword evidence="6" id="KW-1185">Reference proteome</keyword>
<dbReference type="GO" id="GO:0003677">
    <property type="term" value="F:DNA binding"/>
    <property type="evidence" value="ECO:0007669"/>
    <property type="project" value="UniProtKB-KW"/>
</dbReference>
<evidence type="ECO:0000259" key="4">
    <source>
        <dbReference type="PROSITE" id="PS50943"/>
    </source>
</evidence>
<dbReference type="Gene3D" id="1.10.260.40">
    <property type="entry name" value="lambda repressor-like DNA-binding domains"/>
    <property type="match status" value="1"/>
</dbReference>
<name>A0A6F8SZG5_9GAMM</name>
<feature type="domain" description="HTH cro/C1-type" evidence="4">
    <location>
        <begin position="15"/>
        <end position="69"/>
    </location>
</feature>
<dbReference type="PANTHER" id="PTHR46797">
    <property type="entry name" value="HTH-TYPE TRANSCRIPTIONAL REGULATOR"/>
    <property type="match status" value="1"/>
</dbReference>
<evidence type="ECO:0000256" key="1">
    <source>
        <dbReference type="ARBA" id="ARBA00023015"/>
    </source>
</evidence>
<dbReference type="SMART" id="SM00530">
    <property type="entry name" value="HTH_XRE"/>
    <property type="match status" value="1"/>
</dbReference>
<reference evidence="5" key="1">
    <citation type="journal article" date="2020" name="Microbiol. Resour. Announc.">
        <title>Complete Genome Sequence of Novel Psychrotolerant Legionella Strain TUM19329, Isolated from Antarctic Lake Sediment.</title>
        <authorList>
            <person name="Shimada S."/>
            <person name="Nakai R."/>
            <person name="Aoki K."/>
            <person name="Shimoeda N."/>
            <person name="Ohno G."/>
            <person name="Miyazaki Y."/>
            <person name="Kudoh S."/>
            <person name="Imura S."/>
            <person name="Watanabe K."/>
            <person name="Ishii Y."/>
            <person name="Tateda K."/>
        </authorList>
    </citation>
    <scope>NUCLEOTIDE SEQUENCE [LARGE SCALE GENOMIC DNA]</scope>
    <source>
        <strain evidence="5">TUM19329</strain>
    </source>
</reference>
<dbReference type="InterPro" id="IPR050807">
    <property type="entry name" value="TransReg_Diox_bact_type"/>
</dbReference>
<accession>A0A6F8SZG5</accession>
<evidence type="ECO:0000256" key="3">
    <source>
        <dbReference type="ARBA" id="ARBA00023163"/>
    </source>
</evidence>
<organism evidence="5 6">
    <name type="scientific">Legionella antarctica</name>
    <dbReference type="NCBI Taxonomy" id="2708020"/>
    <lineage>
        <taxon>Bacteria</taxon>
        <taxon>Pseudomonadati</taxon>
        <taxon>Pseudomonadota</taxon>
        <taxon>Gammaproteobacteria</taxon>
        <taxon>Legionellales</taxon>
        <taxon>Legionellaceae</taxon>
        <taxon>Legionella</taxon>
    </lineage>
</organism>
<dbReference type="GO" id="GO:0003700">
    <property type="term" value="F:DNA-binding transcription factor activity"/>
    <property type="evidence" value="ECO:0007669"/>
    <property type="project" value="TreeGrafter"/>
</dbReference>
<dbReference type="GO" id="GO:0005829">
    <property type="term" value="C:cytosol"/>
    <property type="evidence" value="ECO:0007669"/>
    <property type="project" value="TreeGrafter"/>
</dbReference>
<dbReference type="InterPro" id="IPR010982">
    <property type="entry name" value="Lambda_DNA-bd_dom_sf"/>
</dbReference>
<evidence type="ECO:0000313" key="6">
    <source>
        <dbReference type="Proteomes" id="UP000502894"/>
    </source>
</evidence>
<sequence length="86" mass="9316">MIKKHANLIKLGNQIRDIRASKGFSQEGLAAAATLGRTYMGRVERGEQNISVQNLIKIAFTLNVDVGELIPPLSELVSPIDLGAED</sequence>
<dbReference type="SUPFAM" id="SSF47413">
    <property type="entry name" value="lambda repressor-like DNA-binding domains"/>
    <property type="match status" value="1"/>
</dbReference>
<proteinExistence type="predicted"/>
<keyword evidence="2" id="KW-0238">DNA-binding</keyword>
<keyword evidence="1" id="KW-0805">Transcription regulation</keyword>
<dbReference type="AlphaFoldDB" id="A0A6F8SZG5"/>
<dbReference type="InterPro" id="IPR001387">
    <property type="entry name" value="Cro/C1-type_HTH"/>
</dbReference>
<dbReference type="PANTHER" id="PTHR46797:SF23">
    <property type="entry name" value="HTH-TYPE TRANSCRIPTIONAL REGULATOR SUTR"/>
    <property type="match status" value="1"/>
</dbReference>
<gene>
    <name evidence="5" type="ORF">TUM19329_01560</name>
</gene>
<dbReference type="Pfam" id="PF01381">
    <property type="entry name" value="HTH_3"/>
    <property type="match status" value="1"/>
</dbReference>
<dbReference type="Proteomes" id="UP000502894">
    <property type="component" value="Chromosome"/>
</dbReference>
<dbReference type="KEGG" id="lant:TUM19329_01560"/>
<dbReference type="CDD" id="cd00093">
    <property type="entry name" value="HTH_XRE"/>
    <property type="match status" value="1"/>
</dbReference>
<protein>
    <recommendedName>
        <fullName evidence="4">HTH cro/C1-type domain-containing protein</fullName>
    </recommendedName>
</protein>